<protein>
    <submittedName>
        <fullName evidence="2">TIGR03435 family protein</fullName>
    </submittedName>
</protein>
<sequence>MKTVRTVSRVIFFVVSTSMALCQSSTTPPTFDVASVRPSQHNVGPDYNNQLTYTPGEFTAKNVTIKRLVAEAYQLQMDQVSGPNWIDQNEFDIEAKASTGATKDQLARMLRSLLAERFHLTQHIEKREMRVYALMVDKGGAKIHPIDGDKPAASVGGFHFHGDLRQFADLLAVQLSIPATNDPSTPVRASTSRIPVLDKTGMTGIFDFNVDMRPELGTDMFAAWQRALHDQLGLKIEGRKEQVDVLVVDQAAKVPTEN</sequence>
<dbReference type="Pfam" id="PF12543">
    <property type="entry name" value="DUF3738"/>
    <property type="match status" value="1"/>
</dbReference>
<evidence type="ECO:0000313" key="2">
    <source>
        <dbReference type="EMBL" id="XBH15958.1"/>
    </source>
</evidence>
<dbReference type="EMBL" id="CP121196">
    <property type="protein sequence ID" value="XBH15958.1"/>
    <property type="molecule type" value="Genomic_DNA"/>
</dbReference>
<feature type="chain" id="PRO_5043593685" evidence="1">
    <location>
        <begin position="21"/>
        <end position="258"/>
    </location>
</feature>
<proteinExistence type="predicted"/>
<feature type="signal peptide" evidence="1">
    <location>
        <begin position="1"/>
        <end position="20"/>
    </location>
</feature>
<dbReference type="RefSeq" id="WP_348261188.1">
    <property type="nucleotide sequence ID" value="NZ_CP121196.1"/>
</dbReference>
<dbReference type="AlphaFoldDB" id="A0AAU7DFN4"/>
<organism evidence="2">
    <name type="scientific">Telmatobacter sp. DSM 110680</name>
    <dbReference type="NCBI Taxonomy" id="3036704"/>
    <lineage>
        <taxon>Bacteria</taxon>
        <taxon>Pseudomonadati</taxon>
        <taxon>Acidobacteriota</taxon>
        <taxon>Terriglobia</taxon>
        <taxon>Terriglobales</taxon>
        <taxon>Acidobacteriaceae</taxon>
        <taxon>Telmatobacter</taxon>
    </lineage>
</organism>
<accession>A0AAU7DFN4</accession>
<evidence type="ECO:0000256" key="1">
    <source>
        <dbReference type="SAM" id="SignalP"/>
    </source>
</evidence>
<name>A0AAU7DFN4_9BACT</name>
<reference evidence="2" key="1">
    <citation type="submission" date="2023-03" db="EMBL/GenBank/DDBJ databases">
        <title>Edaphobacter sp.</title>
        <authorList>
            <person name="Huber K.J."/>
            <person name="Papendorf J."/>
            <person name="Pilke C."/>
            <person name="Bunk B."/>
            <person name="Sproeer C."/>
            <person name="Pester M."/>
        </authorList>
    </citation>
    <scope>NUCLEOTIDE SEQUENCE</scope>
    <source>
        <strain evidence="2">DSM 110680</strain>
    </source>
</reference>
<dbReference type="InterPro" id="IPR017801">
    <property type="entry name" value="DUF3738"/>
</dbReference>
<keyword evidence="1" id="KW-0732">Signal</keyword>
<gene>
    <name evidence="2" type="ORF">P8935_15435</name>
</gene>
<dbReference type="NCBIfam" id="TIGR03435">
    <property type="entry name" value="Soli_TIGR03435"/>
    <property type="match status" value="1"/>
</dbReference>